<organism evidence="1 2">
    <name type="scientific">Providencia rettgeri</name>
    <dbReference type="NCBI Taxonomy" id="587"/>
    <lineage>
        <taxon>Bacteria</taxon>
        <taxon>Pseudomonadati</taxon>
        <taxon>Pseudomonadota</taxon>
        <taxon>Gammaproteobacteria</taxon>
        <taxon>Enterobacterales</taxon>
        <taxon>Morganellaceae</taxon>
        <taxon>Providencia</taxon>
    </lineage>
</organism>
<dbReference type="Proteomes" id="UP000834611">
    <property type="component" value="Unassembled WGS sequence"/>
</dbReference>
<protein>
    <recommendedName>
        <fullName evidence="3">DUF2345 domain-containing protein</fullName>
    </recommendedName>
</protein>
<evidence type="ECO:0008006" key="3">
    <source>
        <dbReference type="Google" id="ProtNLM"/>
    </source>
</evidence>
<evidence type="ECO:0000313" key="2">
    <source>
        <dbReference type="Proteomes" id="UP000834611"/>
    </source>
</evidence>
<accession>A0A9N8D421</accession>
<dbReference type="AlphaFoldDB" id="A0A9N8D421"/>
<gene>
    <name evidence="1" type="ORF">GHA_04764</name>
</gene>
<comment type="caution">
    <text evidence="1">The sequence shown here is derived from an EMBL/GenBank/DDBJ whole genome shotgun (WGS) entry which is preliminary data.</text>
</comment>
<evidence type="ECO:0000313" key="1">
    <source>
        <dbReference type="EMBL" id="CAB5721000.1"/>
    </source>
</evidence>
<sequence length="100" mass="10160">MSESGQETHITSQGKVVIDAATEITLKVGGSFVRVTPGNVFTSGNVAIGDSAGGSGQAVDIQLPDGVDPFAAPPYPIKPYCAMQAQATGSWVIKPNGGNQ</sequence>
<reference evidence="1" key="1">
    <citation type="submission" date="2020-05" db="EMBL/GenBank/DDBJ databases">
        <authorList>
            <person name="Delgado-Blas J."/>
        </authorList>
    </citation>
    <scope>NUCLEOTIDE SEQUENCE</scope>
    <source>
        <strain evidence="1">BB1453</strain>
    </source>
</reference>
<name>A0A9N8D421_PRORE</name>
<proteinExistence type="predicted"/>
<dbReference type="EMBL" id="CAHPSF010000071">
    <property type="protein sequence ID" value="CAB5721000.1"/>
    <property type="molecule type" value="Genomic_DNA"/>
</dbReference>